<dbReference type="PANTHER" id="PTHR45931:SF3">
    <property type="entry name" value="RING ZINC FINGER-CONTAINING PROTEIN"/>
    <property type="match status" value="1"/>
</dbReference>
<evidence type="ECO:0000256" key="4">
    <source>
        <dbReference type="PROSITE-ProRule" id="PRU00175"/>
    </source>
</evidence>
<feature type="domain" description="RING-type" evidence="5">
    <location>
        <begin position="239"/>
        <end position="280"/>
    </location>
</feature>
<dbReference type="AlphaFoldDB" id="A0A8B9AB40"/>
<dbReference type="GO" id="GO:0006511">
    <property type="term" value="P:ubiquitin-dependent protein catabolic process"/>
    <property type="evidence" value="ECO:0007669"/>
    <property type="project" value="TreeGrafter"/>
</dbReference>
<proteinExistence type="predicted"/>
<dbReference type="KEGG" id="pda:120110385"/>
<dbReference type="RefSeq" id="XP_038981138.1">
    <property type="nucleotide sequence ID" value="XM_039125210.1"/>
</dbReference>
<reference evidence="6" key="1">
    <citation type="journal article" date="2019" name="Nat. Commun.">
        <title>Genome-wide association mapping of date palm fruit traits.</title>
        <authorList>
            <person name="Hazzouri K.M."/>
            <person name="Gros-Balthazard M."/>
            <person name="Flowers J.M."/>
            <person name="Copetti D."/>
            <person name="Lemansour A."/>
            <person name="Lebrun M."/>
            <person name="Masmoudi K."/>
            <person name="Ferrand S."/>
            <person name="Dhar M.I."/>
            <person name="Fresquez Z.A."/>
            <person name="Rosas U."/>
            <person name="Zhang J."/>
            <person name="Talag J."/>
            <person name="Lee S."/>
            <person name="Kudrna D."/>
            <person name="Powell R.F."/>
            <person name="Leitch I.J."/>
            <person name="Krueger R.R."/>
            <person name="Wing R.A."/>
            <person name="Amiri K.M.A."/>
            <person name="Purugganan M.D."/>
        </authorList>
    </citation>
    <scope>NUCLEOTIDE SEQUENCE [LARGE SCALE GENOMIC DNA]</scope>
    <source>
        <strain evidence="6">cv. Khalas</strain>
    </source>
</reference>
<sequence length="289" mass="31125">MDAPTLSRTYYSTWDDGSGNLEVIMQSTPTSTDPQHIDHAQIMFHQHNRSILVGAPSDMENVVNLTSPIHETWLEGLQGLASFEQTMAGQAILAHIHSTPYLPEYLQNYYINAVLSEAQDSARIAASREHRAVRMVFHLNISVIMMFDDDYDSSAEDGEDAAAGYVEMDAAMGLGDAGVDAVTANVEEDASSEVEAMAGSDAAQPVDLEAVEVVGGLSPEAIANHLTVDNFMGADPETCAICLQNIAGGTPVGWLPCAHVYHPYCIADWLKRSGTCPICRLQLPDIGGN</sequence>
<dbReference type="Pfam" id="PF13639">
    <property type="entry name" value="zf-RING_2"/>
    <property type="match status" value="1"/>
</dbReference>
<dbReference type="CDD" id="cd16454">
    <property type="entry name" value="RING-H2_PA-TM-RING"/>
    <property type="match status" value="1"/>
</dbReference>
<keyword evidence="1" id="KW-0479">Metal-binding</keyword>
<evidence type="ECO:0000256" key="2">
    <source>
        <dbReference type="ARBA" id="ARBA00022771"/>
    </source>
</evidence>
<dbReference type="Gene3D" id="3.30.40.10">
    <property type="entry name" value="Zinc/RING finger domain, C3HC4 (zinc finger)"/>
    <property type="match status" value="1"/>
</dbReference>
<keyword evidence="6" id="KW-1185">Reference proteome</keyword>
<dbReference type="GeneID" id="120110385"/>
<organism evidence="6 7">
    <name type="scientific">Phoenix dactylifera</name>
    <name type="common">Date palm</name>
    <dbReference type="NCBI Taxonomy" id="42345"/>
    <lineage>
        <taxon>Eukaryota</taxon>
        <taxon>Viridiplantae</taxon>
        <taxon>Streptophyta</taxon>
        <taxon>Embryophyta</taxon>
        <taxon>Tracheophyta</taxon>
        <taxon>Spermatophyta</taxon>
        <taxon>Magnoliopsida</taxon>
        <taxon>Liliopsida</taxon>
        <taxon>Arecaceae</taxon>
        <taxon>Coryphoideae</taxon>
        <taxon>Phoeniceae</taxon>
        <taxon>Phoenix</taxon>
    </lineage>
</organism>
<evidence type="ECO:0000313" key="6">
    <source>
        <dbReference type="Proteomes" id="UP000228380"/>
    </source>
</evidence>
<dbReference type="GO" id="GO:0005634">
    <property type="term" value="C:nucleus"/>
    <property type="evidence" value="ECO:0007669"/>
    <property type="project" value="TreeGrafter"/>
</dbReference>
<dbReference type="OrthoDB" id="661041at2759"/>
<reference evidence="7" key="2">
    <citation type="submission" date="2025-08" db="UniProtKB">
        <authorList>
            <consortium name="RefSeq"/>
        </authorList>
    </citation>
    <scope>IDENTIFICATION</scope>
    <source>
        <tissue evidence="7">Young leaves</tissue>
    </source>
</reference>
<evidence type="ECO:0000256" key="1">
    <source>
        <dbReference type="ARBA" id="ARBA00022723"/>
    </source>
</evidence>
<dbReference type="GO" id="GO:0008270">
    <property type="term" value="F:zinc ion binding"/>
    <property type="evidence" value="ECO:0007669"/>
    <property type="project" value="UniProtKB-KW"/>
</dbReference>
<dbReference type="SMART" id="SM00184">
    <property type="entry name" value="RING"/>
    <property type="match status" value="1"/>
</dbReference>
<dbReference type="Proteomes" id="UP000228380">
    <property type="component" value="Chromosome 4"/>
</dbReference>
<dbReference type="PANTHER" id="PTHR45931">
    <property type="entry name" value="SI:CH211-59O9.10"/>
    <property type="match status" value="1"/>
</dbReference>
<dbReference type="InterPro" id="IPR051834">
    <property type="entry name" value="RING_finger_E3_ligase"/>
</dbReference>
<dbReference type="PROSITE" id="PS50089">
    <property type="entry name" value="ZF_RING_2"/>
    <property type="match status" value="1"/>
</dbReference>
<protein>
    <submittedName>
        <fullName evidence="7">Uncharacterized protein LOC120110385</fullName>
    </submittedName>
</protein>
<keyword evidence="2 4" id="KW-0863">Zinc-finger</keyword>
<gene>
    <name evidence="7" type="primary">LOC120110385</name>
</gene>
<keyword evidence="3" id="KW-0862">Zinc</keyword>
<name>A0A8B9AB40_PHODC</name>
<evidence type="ECO:0000259" key="5">
    <source>
        <dbReference type="PROSITE" id="PS50089"/>
    </source>
</evidence>
<dbReference type="GO" id="GO:0061630">
    <property type="term" value="F:ubiquitin protein ligase activity"/>
    <property type="evidence" value="ECO:0007669"/>
    <property type="project" value="TreeGrafter"/>
</dbReference>
<dbReference type="InterPro" id="IPR013083">
    <property type="entry name" value="Znf_RING/FYVE/PHD"/>
</dbReference>
<accession>A0A8B9AB40</accession>
<dbReference type="SUPFAM" id="SSF57850">
    <property type="entry name" value="RING/U-box"/>
    <property type="match status" value="1"/>
</dbReference>
<evidence type="ECO:0000256" key="3">
    <source>
        <dbReference type="ARBA" id="ARBA00022833"/>
    </source>
</evidence>
<dbReference type="InterPro" id="IPR001841">
    <property type="entry name" value="Znf_RING"/>
</dbReference>
<evidence type="ECO:0000313" key="7">
    <source>
        <dbReference type="RefSeq" id="XP_038981138.1"/>
    </source>
</evidence>